<organism evidence="2 3">
    <name type="scientific">Brachybacterium faecium (strain ATCC 43885 / DSM 4810 / JCM 11609 / LMG 19847 / NBRC 14762 / NCIMB 9860 / 6-10)</name>
    <dbReference type="NCBI Taxonomy" id="446465"/>
    <lineage>
        <taxon>Bacteria</taxon>
        <taxon>Bacillati</taxon>
        <taxon>Actinomycetota</taxon>
        <taxon>Actinomycetes</taxon>
        <taxon>Micrococcales</taxon>
        <taxon>Dermabacteraceae</taxon>
        <taxon>Brachybacterium</taxon>
    </lineage>
</organism>
<proteinExistence type="predicted"/>
<accession>C7MHC3</accession>
<gene>
    <name evidence="2" type="ordered locus">Bfae_04620</name>
</gene>
<protein>
    <recommendedName>
        <fullName evidence="1">Alpha/beta hydrolase fold-5 domain-containing protein</fullName>
    </recommendedName>
</protein>
<dbReference type="HOGENOM" id="CLU_077889_0_0_11"/>
<dbReference type="EMBL" id="CP001643">
    <property type="protein sequence ID" value="ACU84332.1"/>
    <property type="molecule type" value="Genomic_DNA"/>
</dbReference>
<evidence type="ECO:0000259" key="1">
    <source>
        <dbReference type="Pfam" id="PF12695"/>
    </source>
</evidence>
<dbReference type="Proteomes" id="UP000001919">
    <property type="component" value="Chromosome"/>
</dbReference>
<evidence type="ECO:0000313" key="3">
    <source>
        <dbReference type="Proteomes" id="UP000001919"/>
    </source>
</evidence>
<dbReference type="InterPro" id="IPR029059">
    <property type="entry name" value="AB_hydrolase_5"/>
</dbReference>
<evidence type="ECO:0000313" key="2">
    <source>
        <dbReference type="EMBL" id="ACU84332.1"/>
    </source>
</evidence>
<feature type="domain" description="Alpha/beta hydrolase fold-5" evidence="1">
    <location>
        <begin position="86"/>
        <end position="244"/>
    </location>
</feature>
<dbReference type="InterPro" id="IPR029058">
    <property type="entry name" value="AB_hydrolase_fold"/>
</dbReference>
<reference evidence="2 3" key="1">
    <citation type="journal article" date="2009" name="Stand. Genomic Sci.">
        <title>Complete genome sequence of Brachybacterium faecium type strain (Schefferle 6-10).</title>
        <authorList>
            <person name="Lapidus A."/>
            <person name="Pukall R."/>
            <person name="Labuttii K."/>
            <person name="Copeland A."/>
            <person name="Del Rio T.G."/>
            <person name="Nolan M."/>
            <person name="Chen F."/>
            <person name="Lucas S."/>
            <person name="Tice H."/>
            <person name="Cheng J.F."/>
            <person name="Bruce D."/>
            <person name="Goodwin L."/>
            <person name="Pitluck S."/>
            <person name="Rohde M."/>
            <person name="Goker M."/>
            <person name="Pati A."/>
            <person name="Ivanova N."/>
            <person name="Mavrommatis K."/>
            <person name="Chen A."/>
            <person name="Palaniappan K."/>
            <person name="D'haeseleer P."/>
            <person name="Chain P."/>
            <person name="Bristow J."/>
            <person name="Eisen J.A."/>
            <person name="Markowitz V."/>
            <person name="Hugenholtz P."/>
            <person name="Kyrpides N.C."/>
            <person name="Klenk H.P."/>
        </authorList>
    </citation>
    <scope>NUCLEOTIDE SEQUENCE [LARGE SCALE GENOMIC DNA]</scope>
    <source>
        <strain evidence="3">ATCC 43885 / DSM 4810 / JCM 11609 / LMG 19847 / NBRC 14762 / NCIMB 9860 / 6-10</strain>
    </source>
</reference>
<dbReference type="Pfam" id="PF12695">
    <property type="entry name" value="Abhydrolase_5"/>
    <property type="match status" value="1"/>
</dbReference>
<dbReference type="eggNOG" id="COG2945">
    <property type="taxonomic scope" value="Bacteria"/>
</dbReference>
<keyword evidence="3" id="KW-1185">Reference proteome</keyword>
<dbReference type="KEGG" id="bfa:Bfae_04620"/>
<dbReference type="GO" id="GO:0016787">
    <property type="term" value="F:hydrolase activity"/>
    <property type="evidence" value="ECO:0007669"/>
    <property type="project" value="InterPro"/>
</dbReference>
<sequence length="257" mass="26548">MPAARRLARWSVRALLVVLVLVLVAVVGLVAWAKTGVMAAEDAPWQAVQDRPGITVSEDATALVLRPDGTGADGTGAEGTRSEGTGLVFFPGAKVEPAAYAARLADLVAEDGITVVIAKPWLGLALLDRRDLETFTAAADDVETWMVGGHSLGGVRACQLAADADALVLLGSYCANDLSATDLPVLSISGSEDGLSTPQKIDDARDLLPDDARMLEIPGASHASFGDYGPQDGDGTASIEDAEMTEQVTEAVLAIAP</sequence>
<dbReference type="SUPFAM" id="SSF53474">
    <property type="entry name" value="alpha/beta-Hydrolases"/>
    <property type="match status" value="1"/>
</dbReference>
<dbReference type="OrthoDB" id="9780932at2"/>
<dbReference type="PATRIC" id="fig|446465.5.peg.456"/>
<dbReference type="Gene3D" id="3.40.50.1820">
    <property type="entry name" value="alpha/beta hydrolase"/>
    <property type="match status" value="1"/>
</dbReference>
<name>C7MHC3_BRAFD</name>
<dbReference type="AlphaFoldDB" id="C7MHC3"/>
<dbReference type="STRING" id="446465.Bfae_04620"/>